<evidence type="ECO:0000256" key="1">
    <source>
        <dbReference type="SAM" id="MobiDB-lite"/>
    </source>
</evidence>
<name>A0A2M7U275_9BACT</name>
<organism evidence="2 3">
    <name type="scientific">Candidatus Roizmanbacteria bacterium CG_4_10_14_0_2_um_filter_36_9</name>
    <dbReference type="NCBI Taxonomy" id="1974823"/>
    <lineage>
        <taxon>Bacteria</taxon>
        <taxon>Candidatus Roizmaniibacteriota</taxon>
    </lineage>
</organism>
<protein>
    <submittedName>
        <fullName evidence="2">Uncharacterized protein</fullName>
    </submittedName>
</protein>
<feature type="compositionally biased region" description="Low complexity" evidence="1">
    <location>
        <begin position="49"/>
        <end position="64"/>
    </location>
</feature>
<dbReference type="AlphaFoldDB" id="A0A2M7U275"/>
<dbReference type="Proteomes" id="UP000230027">
    <property type="component" value="Unassembled WGS sequence"/>
</dbReference>
<sequence>VTQPITSRLSDFKRGLVGGSMSYGAGHYLNEKWKKRNVPTNTDGNPPTNASSEGDTSSSNNSYSQHTKRNTQQSPFTQVLTGKGLEVQAENQKQGIVSVTGEAYKYDDNKTGLTSIYPTRLEALQDGVPEQKLETINLEQDRFIDLSSFNKRNPNPHNYNAMQEAQKRGKGINYAYINQSSPSQKVKHFLEVSEKRNSAFGIKGVIVERQGSQTSDHIIRMYSYKDHEKRKNI</sequence>
<feature type="non-terminal residue" evidence="2">
    <location>
        <position position="1"/>
    </location>
</feature>
<proteinExistence type="predicted"/>
<feature type="compositionally biased region" description="Polar residues" evidence="1">
    <location>
        <begin position="38"/>
        <end position="48"/>
    </location>
</feature>
<reference evidence="3" key="1">
    <citation type="submission" date="2017-09" db="EMBL/GenBank/DDBJ databases">
        <title>Depth-based differentiation of microbial function through sediment-hosted aquifers and enrichment of novel symbionts in the deep terrestrial subsurface.</title>
        <authorList>
            <person name="Probst A.J."/>
            <person name="Ladd B."/>
            <person name="Jarett J.K."/>
            <person name="Geller-Mcgrath D.E."/>
            <person name="Sieber C.M.K."/>
            <person name="Emerson J.B."/>
            <person name="Anantharaman K."/>
            <person name="Thomas B.C."/>
            <person name="Malmstrom R."/>
            <person name="Stieglmeier M."/>
            <person name="Klingl A."/>
            <person name="Woyke T."/>
            <person name="Ryan C.M."/>
            <person name="Banfield J.F."/>
        </authorList>
    </citation>
    <scope>NUCLEOTIDE SEQUENCE [LARGE SCALE GENOMIC DNA]</scope>
</reference>
<accession>A0A2M7U275</accession>
<dbReference type="EMBL" id="PFOD01000084">
    <property type="protein sequence ID" value="PIZ64316.1"/>
    <property type="molecule type" value="Genomic_DNA"/>
</dbReference>
<gene>
    <name evidence="2" type="ORF">COY14_04835</name>
</gene>
<comment type="caution">
    <text evidence="2">The sequence shown here is derived from an EMBL/GenBank/DDBJ whole genome shotgun (WGS) entry which is preliminary data.</text>
</comment>
<evidence type="ECO:0000313" key="3">
    <source>
        <dbReference type="Proteomes" id="UP000230027"/>
    </source>
</evidence>
<feature type="region of interest" description="Disordered" evidence="1">
    <location>
        <begin position="35"/>
        <end position="76"/>
    </location>
</feature>
<evidence type="ECO:0000313" key="2">
    <source>
        <dbReference type="EMBL" id="PIZ64316.1"/>
    </source>
</evidence>